<keyword evidence="10" id="KW-0812">Transmembrane</keyword>
<sequence length="501" mass="57420">MDNLDFRLFTTVVFAAIFGVFAVYHLLSYLILRHKILLYYFILILGLTLHWSLSFFINNSFDDAIAKFADKASLTTAMLTTFGLLMFTKNYLNITRKEYHKLSKIYKSFIIIVVSLPVLHLANTLFTGIVWFNDAIVILAAITSMASILLNIFSGFWLFSAQKFNKYYLYSYAPILLAALLYISAWFLKRQFSFNADPIILTSSILVTLQLILFSLLLGYKFKSLEDENMKIQLDANQKLTSEVDRQTKNLQIANNSLEIQNEELERTNKLKNKLFSLITHDVRSPLNNISVIIAMIEEQIQDDEMKQIFEKLKGEISDKIDMVNELLQWSYSQLEGIKPNKKRCDLSEVFTTVKNEFERMVEDKDIDIELDISCSEIVTDENILKVILRNLISNAIKFSNKGQKILLWSQQDSGHIEMGVKDFGVGMDSSRFNLTTHSDKPQSTRGTFGEKGTGFGLLIIKDFVEMLGGEIICESQINEGTNFILRFKSELQEHALDSKA</sequence>
<evidence type="ECO:0000256" key="2">
    <source>
        <dbReference type="ARBA" id="ARBA00012438"/>
    </source>
</evidence>
<keyword evidence="8" id="KW-0902">Two-component regulatory system</keyword>
<dbReference type="CDD" id="cd00082">
    <property type="entry name" value="HisKA"/>
    <property type="match status" value="1"/>
</dbReference>
<keyword evidence="9" id="KW-0175">Coiled coil</keyword>
<dbReference type="EC" id="2.7.13.3" evidence="2"/>
<evidence type="ECO:0000256" key="9">
    <source>
        <dbReference type="SAM" id="Coils"/>
    </source>
</evidence>
<dbReference type="SUPFAM" id="SSF47384">
    <property type="entry name" value="Homodimeric domain of signal transducing histidine kinase"/>
    <property type="match status" value="1"/>
</dbReference>
<proteinExistence type="predicted"/>
<dbReference type="InterPro" id="IPR003594">
    <property type="entry name" value="HATPase_dom"/>
</dbReference>
<dbReference type="PROSITE" id="PS50109">
    <property type="entry name" value="HIS_KIN"/>
    <property type="match status" value="1"/>
</dbReference>
<evidence type="ECO:0000313" key="12">
    <source>
        <dbReference type="EMBL" id="MBO0342345.1"/>
    </source>
</evidence>
<dbReference type="InterPro" id="IPR050351">
    <property type="entry name" value="BphY/WalK/GraS-like"/>
</dbReference>
<keyword evidence="6 12" id="KW-0418">Kinase</keyword>
<dbReference type="PRINTS" id="PR00344">
    <property type="entry name" value="BCTRLSENSOR"/>
</dbReference>
<organism evidence="12 13">
    <name type="scientific">Flagellimonas profundi</name>
    <dbReference type="NCBI Taxonomy" id="2915620"/>
    <lineage>
        <taxon>Bacteria</taxon>
        <taxon>Pseudomonadati</taxon>
        <taxon>Bacteroidota</taxon>
        <taxon>Flavobacteriia</taxon>
        <taxon>Flavobacteriales</taxon>
        <taxon>Flavobacteriaceae</taxon>
        <taxon>Flagellimonas</taxon>
    </lineage>
</organism>
<comment type="catalytic activity">
    <reaction evidence="1">
        <text>ATP + protein L-histidine = ADP + protein N-phospho-L-histidine.</text>
        <dbReference type="EC" id="2.7.13.3"/>
    </reaction>
</comment>
<dbReference type="PANTHER" id="PTHR42878">
    <property type="entry name" value="TWO-COMPONENT HISTIDINE KINASE"/>
    <property type="match status" value="1"/>
</dbReference>
<feature type="domain" description="Histidine kinase" evidence="11">
    <location>
        <begin position="278"/>
        <end position="492"/>
    </location>
</feature>
<keyword evidence="10" id="KW-1133">Transmembrane helix</keyword>
<dbReference type="CDD" id="cd00075">
    <property type="entry name" value="HATPase"/>
    <property type="match status" value="1"/>
</dbReference>
<dbReference type="InterPro" id="IPR036890">
    <property type="entry name" value="HATPase_C_sf"/>
</dbReference>
<feature type="coiled-coil region" evidence="9">
    <location>
        <begin position="237"/>
        <end position="275"/>
    </location>
</feature>
<keyword evidence="3" id="KW-0597">Phosphoprotein</keyword>
<keyword evidence="4" id="KW-0808">Transferase</keyword>
<evidence type="ECO:0000256" key="1">
    <source>
        <dbReference type="ARBA" id="ARBA00000085"/>
    </source>
</evidence>
<evidence type="ECO:0000256" key="7">
    <source>
        <dbReference type="ARBA" id="ARBA00022840"/>
    </source>
</evidence>
<feature type="transmembrane region" description="Helical" evidence="10">
    <location>
        <begin position="199"/>
        <end position="220"/>
    </location>
</feature>
<dbReference type="InterPro" id="IPR003661">
    <property type="entry name" value="HisK_dim/P_dom"/>
</dbReference>
<keyword evidence="7" id="KW-0067">ATP-binding</keyword>
<protein>
    <recommendedName>
        <fullName evidence="2">histidine kinase</fullName>
        <ecNumber evidence="2">2.7.13.3</ecNumber>
    </recommendedName>
</protein>
<keyword evidence="13" id="KW-1185">Reference proteome</keyword>
<dbReference type="PANTHER" id="PTHR42878:SF7">
    <property type="entry name" value="SENSOR HISTIDINE KINASE GLRK"/>
    <property type="match status" value="1"/>
</dbReference>
<dbReference type="GO" id="GO:0016301">
    <property type="term" value="F:kinase activity"/>
    <property type="evidence" value="ECO:0007669"/>
    <property type="project" value="UniProtKB-KW"/>
</dbReference>
<dbReference type="Pfam" id="PF07695">
    <property type="entry name" value="7TMR-DISM_7TM"/>
    <property type="match status" value="1"/>
</dbReference>
<dbReference type="Gene3D" id="1.10.287.130">
    <property type="match status" value="1"/>
</dbReference>
<feature type="transmembrane region" description="Helical" evidence="10">
    <location>
        <begin position="37"/>
        <end position="57"/>
    </location>
</feature>
<dbReference type="EMBL" id="JAFLNM010000002">
    <property type="protein sequence ID" value="MBO0342345.1"/>
    <property type="molecule type" value="Genomic_DNA"/>
</dbReference>
<dbReference type="InterPro" id="IPR004358">
    <property type="entry name" value="Sig_transdc_His_kin-like_C"/>
</dbReference>
<dbReference type="RefSeq" id="WP_207029213.1">
    <property type="nucleotide sequence ID" value="NZ_JAFLNM010000002.1"/>
</dbReference>
<feature type="transmembrane region" description="Helical" evidence="10">
    <location>
        <begin position="138"/>
        <end position="160"/>
    </location>
</feature>
<evidence type="ECO:0000256" key="6">
    <source>
        <dbReference type="ARBA" id="ARBA00022777"/>
    </source>
</evidence>
<name>A0ABS3FGS3_9FLAO</name>
<dbReference type="SMART" id="SM00388">
    <property type="entry name" value="HisKA"/>
    <property type="match status" value="1"/>
</dbReference>
<keyword evidence="5" id="KW-0547">Nucleotide-binding</keyword>
<feature type="transmembrane region" description="Helical" evidence="10">
    <location>
        <begin position="167"/>
        <end position="187"/>
    </location>
</feature>
<dbReference type="InterPro" id="IPR011623">
    <property type="entry name" value="7TMR_DISM_rcpt_extracell_dom1"/>
</dbReference>
<evidence type="ECO:0000256" key="3">
    <source>
        <dbReference type="ARBA" id="ARBA00022553"/>
    </source>
</evidence>
<evidence type="ECO:0000256" key="10">
    <source>
        <dbReference type="SAM" id="Phobius"/>
    </source>
</evidence>
<evidence type="ECO:0000259" key="11">
    <source>
        <dbReference type="PROSITE" id="PS50109"/>
    </source>
</evidence>
<dbReference type="SMART" id="SM00387">
    <property type="entry name" value="HATPase_c"/>
    <property type="match status" value="1"/>
</dbReference>
<dbReference type="Proteomes" id="UP000664807">
    <property type="component" value="Unassembled WGS sequence"/>
</dbReference>
<dbReference type="Pfam" id="PF02518">
    <property type="entry name" value="HATPase_c"/>
    <property type="match status" value="1"/>
</dbReference>
<dbReference type="InterPro" id="IPR036097">
    <property type="entry name" value="HisK_dim/P_sf"/>
</dbReference>
<dbReference type="InterPro" id="IPR005467">
    <property type="entry name" value="His_kinase_dom"/>
</dbReference>
<comment type="caution">
    <text evidence="12">The sequence shown here is derived from an EMBL/GenBank/DDBJ whole genome shotgun (WGS) entry which is preliminary data.</text>
</comment>
<dbReference type="SUPFAM" id="SSF55874">
    <property type="entry name" value="ATPase domain of HSP90 chaperone/DNA topoisomerase II/histidine kinase"/>
    <property type="match status" value="1"/>
</dbReference>
<evidence type="ECO:0000256" key="4">
    <source>
        <dbReference type="ARBA" id="ARBA00022679"/>
    </source>
</evidence>
<evidence type="ECO:0000256" key="5">
    <source>
        <dbReference type="ARBA" id="ARBA00022741"/>
    </source>
</evidence>
<keyword evidence="10" id="KW-0472">Membrane</keyword>
<gene>
    <name evidence="12" type="ORF">J0654_11850</name>
</gene>
<accession>A0ABS3FGS3</accession>
<evidence type="ECO:0000313" key="13">
    <source>
        <dbReference type="Proteomes" id="UP000664807"/>
    </source>
</evidence>
<feature type="transmembrane region" description="Helical" evidence="10">
    <location>
        <begin position="72"/>
        <end position="88"/>
    </location>
</feature>
<feature type="transmembrane region" description="Helical" evidence="10">
    <location>
        <begin position="6"/>
        <end position="30"/>
    </location>
</feature>
<feature type="transmembrane region" description="Helical" evidence="10">
    <location>
        <begin position="109"/>
        <end position="132"/>
    </location>
</feature>
<evidence type="ECO:0000256" key="8">
    <source>
        <dbReference type="ARBA" id="ARBA00023012"/>
    </source>
</evidence>
<reference evidence="12 13" key="1">
    <citation type="submission" date="2021-03" db="EMBL/GenBank/DDBJ databases">
        <title>Muricauda lutimaris sp. nov. and Muricauda ruestringensis sp. nov, two marine members of the Flavobacteriaceae isolated from deep sea sediments of Western Pacific.</title>
        <authorList>
            <person name="Zhao S."/>
            <person name="Liu R."/>
        </authorList>
    </citation>
    <scope>NUCLEOTIDE SEQUENCE [LARGE SCALE GENOMIC DNA]</scope>
    <source>
        <strain evidence="12 13">BC31-3-A3</strain>
    </source>
</reference>
<dbReference type="Gene3D" id="3.30.565.10">
    <property type="entry name" value="Histidine kinase-like ATPase, C-terminal domain"/>
    <property type="match status" value="1"/>
</dbReference>